<dbReference type="PANTHER" id="PTHR37299">
    <property type="entry name" value="TRANSCRIPTIONAL REGULATOR-RELATED"/>
    <property type="match status" value="1"/>
</dbReference>
<dbReference type="SMART" id="SM00448">
    <property type="entry name" value="REC"/>
    <property type="match status" value="1"/>
</dbReference>
<dbReference type="InterPro" id="IPR046947">
    <property type="entry name" value="LytR-like"/>
</dbReference>
<organism evidence="4 5">
    <name type="scientific">Arsenicibacter rosenii</name>
    <dbReference type="NCBI Taxonomy" id="1750698"/>
    <lineage>
        <taxon>Bacteria</taxon>
        <taxon>Pseudomonadati</taxon>
        <taxon>Bacteroidota</taxon>
        <taxon>Cytophagia</taxon>
        <taxon>Cytophagales</taxon>
        <taxon>Spirosomataceae</taxon>
        <taxon>Arsenicibacter</taxon>
    </lineage>
</organism>
<dbReference type="GO" id="GO:0000156">
    <property type="term" value="F:phosphorelay response regulator activity"/>
    <property type="evidence" value="ECO:0007669"/>
    <property type="project" value="InterPro"/>
</dbReference>
<dbReference type="Proteomes" id="UP000181790">
    <property type="component" value="Unassembled WGS sequence"/>
</dbReference>
<sequence>MESCAIVEDDVVYSQQLVKFIERTGLFTSPRVYTTVSAALEGLLIEPADFIFLDYNLPDNNADYLLEVLRPDSAVIMLTVHRDPAVECFNIDCVVDYVMKPFSYERLLKAVIRGRDHLNYVAGKALLSPSKKLIDPEFIYFKSGRKNIRFLLSDIYYAQAFGPYVKIFSDKGITVVDGWLSNFESLLPADTFLRVHKSFIVNIRHIAHVDTAHVRMPDAEVPIGITYKANVKNVLSNAPVLLVDLKKKLLSGR</sequence>
<dbReference type="Gene3D" id="2.40.50.1020">
    <property type="entry name" value="LytTr DNA-binding domain"/>
    <property type="match status" value="1"/>
</dbReference>
<dbReference type="EMBL" id="MORL01000031">
    <property type="protein sequence ID" value="OIN55932.1"/>
    <property type="molecule type" value="Genomic_DNA"/>
</dbReference>
<dbReference type="SUPFAM" id="SSF52172">
    <property type="entry name" value="CheY-like"/>
    <property type="match status" value="1"/>
</dbReference>
<protein>
    <recommendedName>
        <fullName evidence="6">DNA-binding response regulator</fullName>
    </recommendedName>
</protein>
<dbReference type="Pfam" id="PF00072">
    <property type="entry name" value="Response_reg"/>
    <property type="match status" value="1"/>
</dbReference>
<evidence type="ECO:0000256" key="1">
    <source>
        <dbReference type="PROSITE-ProRule" id="PRU00169"/>
    </source>
</evidence>
<keyword evidence="5" id="KW-1185">Reference proteome</keyword>
<evidence type="ECO:0000259" key="3">
    <source>
        <dbReference type="PROSITE" id="PS50930"/>
    </source>
</evidence>
<dbReference type="GO" id="GO:0003677">
    <property type="term" value="F:DNA binding"/>
    <property type="evidence" value="ECO:0007669"/>
    <property type="project" value="InterPro"/>
</dbReference>
<gene>
    <name evidence="4" type="ORF">BLX24_27200</name>
</gene>
<proteinExistence type="predicted"/>
<dbReference type="AlphaFoldDB" id="A0A1S2VB67"/>
<evidence type="ECO:0000313" key="4">
    <source>
        <dbReference type="EMBL" id="OIN55932.1"/>
    </source>
</evidence>
<reference evidence="4 5" key="1">
    <citation type="submission" date="2016-10" db="EMBL/GenBank/DDBJ databases">
        <title>Arsenicibacter rosenii gen. nov., sp. nov., an efficient arsenic-methylating bacterium isolated from an arsenic-contaminated paddy soil.</title>
        <authorList>
            <person name="Huang K."/>
        </authorList>
    </citation>
    <scope>NUCLEOTIDE SEQUENCE [LARGE SCALE GENOMIC DNA]</scope>
    <source>
        <strain evidence="4 5">SM-1</strain>
    </source>
</reference>
<dbReference type="RefSeq" id="WP_071506394.1">
    <property type="nucleotide sequence ID" value="NZ_MORL01000031.1"/>
</dbReference>
<name>A0A1S2VB67_9BACT</name>
<dbReference type="InterPro" id="IPR007492">
    <property type="entry name" value="LytTR_DNA-bd_dom"/>
</dbReference>
<comment type="caution">
    <text evidence="4">The sequence shown here is derived from an EMBL/GenBank/DDBJ whole genome shotgun (WGS) entry which is preliminary data.</text>
</comment>
<dbReference type="PROSITE" id="PS50110">
    <property type="entry name" value="RESPONSE_REGULATORY"/>
    <property type="match status" value="1"/>
</dbReference>
<dbReference type="SMART" id="SM00850">
    <property type="entry name" value="LytTR"/>
    <property type="match status" value="1"/>
</dbReference>
<evidence type="ECO:0000259" key="2">
    <source>
        <dbReference type="PROSITE" id="PS50110"/>
    </source>
</evidence>
<dbReference type="OrthoDB" id="1116942at2"/>
<dbReference type="PROSITE" id="PS50930">
    <property type="entry name" value="HTH_LYTTR"/>
    <property type="match status" value="1"/>
</dbReference>
<feature type="domain" description="Response regulatory" evidence="2">
    <location>
        <begin position="3"/>
        <end position="115"/>
    </location>
</feature>
<dbReference type="Pfam" id="PF04397">
    <property type="entry name" value="LytTR"/>
    <property type="match status" value="1"/>
</dbReference>
<dbReference type="InterPro" id="IPR011006">
    <property type="entry name" value="CheY-like_superfamily"/>
</dbReference>
<feature type="domain" description="HTH LytTR-type" evidence="3">
    <location>
        <begin position="139"/>
        <end position="237"/>
    </location>
</feature>
<accession>A0A1S2VB67</accession>
<keyword evidence="1" id="KW-0597">Phosphoprotein</keyword>
<dbReference type="Gene3D" id="3.40.50.2300">
    <property type="match status" value="1"/>
</dbReference>
<feature type="modified residue" description="4-aspartylphosphate" evidence="1">
    <location>
        <position position="54"/>
    </location>
</feature>
<dbReference type="PANTHER" id="PTHR37299:SF1">
    <property type="entry name" value="STAGE 0 SPORULATION PROTEIN A HOMOLOG"/>
    <property type="match status" value="1"/>
</dbReference>
<evidence type="ECO:0000313" key="5">
    <source>
        <dbReference type="Proteomes" id="UP000181790"/>
    </source>
</evidence>
<dbReference type="InterPro" id="IPR001789">
    <property type="entry name" value="Sig_transdc_resp-reg_receiver"/>
</dbReference>
<evidence type="ECO:0008006" key="6">
    <source>
        <dbReference type="Google" id="ProtNLM"/>
    </source>
</evidence>